<dbReference type="GO" id="GO:0016757">
    <property type="term" value="F:glycosyltransferase activity"/>
    <property type="evidence" value="ECO:0007669"/>
    <property type="project" value="UniProtKB-KW"/>
</dbReference>
<dbReference type="InterPro" id="IPR044174">
    <property type="entry name" value="BC10-like"/>
</dbReference>
<dbReference type="InterPro" id="IPR003406">
    <property type="entry name" value="Glyco_trans_14"/>
</dbReference>
<feature type="transmembrane region" description="Helical" evidence="6">
    <location>
        <begin position="12"/>
        <end position="31"/>
    </location>
</feature>
<keyword evidence="5" id="KW-0325">Glycoprotein</keyword>
<evidence type="ECO:0000256" key="4">
    <source>
        <dbReference type="ARBA" id="ARBA00023136"/>
    </source>
</evidence>
<gene>
    <name evidence="7" type="ORF">KC19_5G037200</name>
</gene>
<dbReference type="Pfam" id="PF02485">
    <property type="entry name" value="Branch"/>
    <property type="match status" value="1"/>
</dbReference>
<sequence length="364" mass="43037">MKRRVYGYSRWRWRLGGYMFLGLAFVIVALVKLQDSVTQDDVHPPDVRNPLKPKLAFLFLARHVMPLDILWDHFFEGSREHEFNIYLHARPGYSYTEENTKCRFFVNRQLKNSIQVEWGEASMIQAERLLLLEALKDPLNERFFLLSDSCIPLYNFDYVYNYVMSSQKSFVDSFVDYSDEQYNINMESVIPHDYWRKGSQWFVLMRKHAEAVVADTTVFPVFVKDCKKVILPDNWDDDPKNNGTKKPHNCIPDEHYIQTLFAMEDLEDQTERRTLTYSRWENQAKGKGREGWHPVTYAFADATLEAIRNIQDLRSIRYETESRTEWCKAAGEDKPCFLFARKFTRAAGFRLLDQVSKYEKPASF</sequence>
<evidence type="ECO:0000256" key="1">
    <source>
        <dbReference type="ARBA" id="ARBA00004606"/>
    </source>
</evidence>
<keyword evidence="8" id="KW-1185">Reference proteome</keyword>
<dbReference type="PANTHER" id="PTHR31042">
    <property type="entry name" value="CORE-2/I-BRANCHING BETA-1,6-N-ACETYLGLUCOSAMINYLTRANSFERASE FAMILY PROTEIN-RELATED"/>
    <property type="match status" value="1"/>
</dbReference>
<dbReference type="OrthoDB" id="191334at2759"/>
<evidence type="ECO:0000256" key="6">
    <source>
        <dbReference type="SAM" id="Phobius"/>
    </source>
</evidence>
<reference evidence="7" key="1">
    <citation type="submission" date="2020-06" db="EMBL/GenBank/DDBJ databases">
        <title>WGS assembly of Ceratodon purpureus strain R40.</title>
        <authorList>
            <person name="Carey S.B."/>
            <person name="Jenkins J."/>
            <person name="Shu S."/>
            <person name="Lovell J.T."/>
            <person name="Sreedasyam A."/>
            <person name="Maumus F."/>
            <person name="Tiley G.P."/>
            <person name="Fernandez-Pozo N."/>
            <person name="Barry K."/>
            <person name="Chen C."/>
            <person name="Wang M."/>
            <person name="Lipzen A."/>
            <person name="Daum C."/>
            <person name="Saski C.A."/>
            <person name="Payton A.C."/>
            <person name="Mcbreen J.C."/>
            <person name="Conrad R.E."/>
            <person name="Kollar L.M."/>
            <person name="Olsson S."/>
            <person name="Huttunen S."/>
            <person name="Landis J.B."/>
            <person name="Wickett N.J."/>
            <person name="Johnson M.G."/>
            <person name="Rensing S.A."/>
            <person name="Grimwood J."/>
            <person name="Schmutz J."/>
            <person name="Mcdaniel S.F."/>
        </authorList>
    </citation>
    <scope>NUCLEOTIDE SEQUENCE</scope>
    <source>
        <strain evidence="7">R40</strain>
    </source>
</reference>
<dbReference type="Proteomes" id="UP000822688">
    <property type="component" value="Chromosome 5"/>
</dbReference>
<evidence type="ECO:0000256" key="3">
    <source>
        <dbReference type="ARBA" id="ARBA00022679"/>
    </source>
</evidence>
<protein>
    <submittedName>
        <fullName evidence="7">Uncharacterized protein</fullName>
    </submittedName>
</protein>
<dbReference type="AlphaFoldDB" id="A0A8T0HXM8"/>
<keyword evidence="6" id="KW-0812">Transmembrane</keyword>
<evidence type="ECO:0000313" key="7">
    <source>
        <dbReference type="EMBL" id="KAG0575882.1"/>
    </source>
</evidence>
<dbReference type="EMBL" id="CM026425">
    <property type="protein sequence ID" value="KAG0575882.1"/>
    <property type="molecule type" value="Genomic_DNA"/>
</dbReference>
<keyword evidence="3" id="KW-0808">Transferase</keyword>
<keyword evidence="4 6" id="KW-0472">Membrane</keyword>
<name>A0A8T0HXM8_CERPU</name>
<keyword evidence="2" id="KW-0328">Glycosyltransferase</keyword>
<proteinExistence type="predicted"/>
<accession>A0A8T0HXM8</accession>
<keyword evidence="6" id="KW-1133">Transmembrane helix</keyword>
<organism evidence="7 8">
    <name type="scientific">Ceratodon purpureus</name>
    <name type="common">Fire moss</name>
    <name type="synonym">Dicranum purpureum</name>
    <dbReference type="NCBI Taxonomy" id="3225"/>
    <lineage>
        <taxon>Eukaryota</taxon>
        <taxon>Viridiplantae</taxon>
        <taxon>Streptophyta</taxon>
        <taxon>Embryophyta</taxon>
        <taxon>Bryophyta</taxon>
        <taxon>Bryophytina</taxon>
        <taxon>Bryopsida</taxon>
        <taxon>Dicranidae</taxon>
        <taxon>Pseudoditrichales</taxon>
        <taxon>Ditrichaceae</taxon>
        <taxon>Ceratodon</taxon>
    </lineage>
</organism>
<comment type="subcellular location">
    <subcellularLocation>
        <location evidence="1">Membrane</location>
        <topology evidence="1">Single-pass type II membrane protein</topology>
    </subcellularLocation>
</comment>
<dbReference type="GO" id="GO:0016020">
    <property type="term" value="C:membrane"/>
    <property type="evidence" value="ECO:0007669"/>
    <property type="project" value="UniProtKB-SubCell"/>
</dbReference>
<evidence type="ECO:0000256" key="5">
    <source>
        <dbReference type="ARBA" id="ARBA00023180"/>
    </source>
</evidence>
<evidence type="ECO:0000313" key="8">
    <source>
        <dbReference type="Proteomes" id="UP000822688"/>
    </source>
</evidence>
<evidence type="ECO:0000256" key="2">
    <source>
        <dbReference type="ARBA" id="ARBA00022676"/>
    </source>
</evidence>
<dbReference type="PANTHER" id="PTHR31042:SF70">
    <property type="entry name" value="OS01G0695200 PROTEIN"/>
    <property type="match status" value="1"/>
</dbReference>
<comment type="caution">
    <text evidence="7">The sequence shown here is derived from an EMBL/GenBank/DDBJ whole genome shotgun (WGS) entry which is preliminary data.</text>
</comment>